<dbReference type="AlphaFoldDB" id="A0A1H9MJL5"/>
<keyword evidence="3" id="KW-1185">Reference proteome</keyword>
<keyword evidence="1" id="KW-0732">Signal</keyword>
<gene>
    <name evidence="2" type="ORF">SAMN05421767_12734</name>
</gene>
<feature type="signal peptide" evidence="1">
    <location>
        <begin position="1"/>
        <end position="18"/>
    </location>
</feature>
<dbReference type="Proteomes" id="UP000198556">
    <property type="component" value="Unassembled WGS sequence"/>
</dbReference>
<dbReference type="EMBL" id="FOGF01000027">
    <property type="protein sequence ID" value="SER23818.1"/>
    <property type="molecule type" value="Genomic_DNA"/>
</dbReference>
<evidence type="ECO:0000313" key="3">
    <source>
        <dbReference type="Proteomes" id="UP000198556"/>
    </source>
</evidence>
<dbReference type="STRING" id="137733.SAMN05421767_12734"/>
<evidence type="ECO:0000256" key="1">
    <source>
        <dbReference type="SAM" id="SignalP"/>
    </source>
</evidence>
<dbReference type="OrthoDB" id="2167243at2"/>
<name>A0A1H9MJL5_9LACT</name>
<protein>
    <recommendedName>
        <fullName evidence="4">Lipoprotein</fullName>
    </recommendedName>
</protein>
<organism evidence="2 3">
    <name type="scientific">Granulicatella balaenopterae</name>
    <dbReference type="NCBI Taxonomy" id="137733"/>
    <lineage>
        <taxon>Bacteria</taxon>
        <taxon>Bacillati</taxon>
        <taxon>Bacillota</taxon>
        <taxon>Bacilli</taxon>
        <taxon>Lactobacillales</taxon>
        <taxon>Carnobacteriaceae</taxon>
        <taxon>Granulicatella</taxon>
    </lineage>
</organism>
<sequence>MKKIRVKVLKYVSLVCLAVNLSACQQELSSADVVLDIEASEKELTSYHVLLKQNEYNYEREKGANPDLETVANGQIILQEGGSGSRVDKVNGVAKDKTEVVANATTGMIRYHQNEWQPTLTPKSALGNIVTIPYEKTVLFVKELANLEGVKWESDVSYDMVSYVGDSADVVKSVYHLLGLQVVANSYLDMGISINKDTHFVEFLEIHMVQNDGVQHEKNIEVRYNGFNRQRLKELPKR</sequence>
<dbReference type="RefSeq" id="WP_089747102.1">
    <property type="nucleotide sequence ID" value="NZ_FOGF01000027.1"/>
</dbReference>
<evidence type="ECO:0000313" key="2">
    <source>
        <dbReference type="EMBL" id="SER23818.1"/>
    </source>
</evidence>
<evidence type="ECO:0008006" key="4">
    <source>
        <dbReference type="Google" id="ProtNLM"/>
    </source>
</evidence>
<feature type="chain" id="PRO_5039012050" description="Lipoprotein" evidence="1">
    <location>
        <begin position="19"/>
        <end position="238"/>
    </location>
</feature>
<reference evidence="2 3" key="1">
    <citation type="submission" date="2016-10" db="EMBL/GenBank/DDBJ databases">
        <authorList>
            <person name="de Groot N.N."/>
        </authorList>
    </citation>
    <scope>NUCLEOTIDE SEQUENCE [LARGE SCALE GENOMIC DNA]</scope>
    <source>
        <strain evidence="2 3">DSM 15827</strain>
    </source>
</reference>
<accession>A0A1H9MJL5</accession>
<proteinExistence type="predicted"/>